<organism evidence="1 2">
    <name type="scientific">Bauhinia variegata</name>
    <name type="common">Purple orchid tree</name>
    <name type="synonym">Phanera variegata</name>
    <dbReference type="NCBI Taxonomy" id="167791"/>
    <lineage>
        <taxon>Eukaryota</taxon>
        <taxon>Viridiplantae</taxon>
        <taxon>Streptophyta</taxon>
        <taxon>Embryophyta</taxon>
        <taxon>Tracheophyta</taxon>
        <taxon>Spermatophyta</taxon>
        <taxon>Magnoliopsida</taxon>
        <taxon>eudicotyledons</taxon>
        <taxon>Gunneridae</taxon>
        <taxon>Pentapetalae</taxon>
        <taxon>rosids</taxon>
        <taxon>fabids</taxon>
        <taxon>Fabales</taxon>
        <taxon>Fabaceae</taxon>
        <taxon>Cercidoideae</taxon>
        <taxon>Cercideae</taxon>
        <taxon>Bauhiniinae</taxon>
        <taxon>Bauhinia</taxon>
    </lineage>
</organism>
<dbReference type="EMBL" id="CM039433">
    <property type="protein sequence ID" value="KAI4327463.1"/>
    <property type="molecule type" value="Genomic_DNA"/>
</dbReference>
<proteinExistence type="predicted"/>
<comment type="caution">
    <text evidence="1">The sequence shown here is derived from an EMBL/GenBank/DDBJ whole genome shotgun (WGS) entry which is preliminary data.</text>
</comment>
<dbReference type="Proteomes" id="UP000828941">
    <property type="component" value="Chromosome 8"/>
</dbReference>
<evidence type="ECO:0000313" key="1">
    <source>
        <dbReference type="EMBL" id="KAI4327463.1"/>
    </source>
</evidence>
<gene>
    <name evidence="1" type="ORF">L6164_019923</name>
</gene>
<reference evidence="1 2" key="1">
    <citation type="journal article" date="2022" name="DNA Res.">
        <title>Chromosomal-level genome assembly of the orchid tree Bauhinia variegata (Leguminosae; Cercidoideae) supports the allotetraploid origin hypothesis of Bauhinia.</title>
        <authorList>
            <person name="Zhong Y."/>
            <person name="Chen Y."/>
            <person name="Zheng D."/>
            <person name="Pang J."/>
            <person name="Liu Y."/>
            <person name="Luo S."/>
            <person name="Meng S."/>
            <person name="Qian L."/>
            <person name="Wei D."/>
            <person name="Dai S."/>
            <person name="Zhou R."/>
        </authorList>
    </citation>
    <scope>NUCLEOTIDE SEQUENCE [LARGE SCALE GENOMIC DNA]</scope>
    <source>
        <strain evidence="1">BV-YZ2020</strain>
    </source>
</reference>
<accession>A0ACB9MTD0</accession>
<evidence type="ECO:0000313" key="2">
    <source>
        <dbReference type="Proteomes" id="UP000828941"/>
    </source>
</evidence>
<name>A0ACB9MTD0_BAUVA</name>
<sequence>MEVARVGVRKRARSALAMASASSNGIASTPKRRKINDEQLKFSSSSFVQLKSTSPAVIKPESTSVPAAAEAEERCSSPSSDEFPASCCSSNGSIELCEERIKFEDLEVESAQVETSTCNSSDESRREMCPPSELRTNSQEVESTEKATEANSRRTTTENKMPTESELEEFFGAAEKEIQKRFVDKYNYDIVKDVALEGRYEWVRLKP</sequence>
<protein>
    <submittedName>
        <fullName evidence="1">Uncharacterized protein</fullName>
    </submittedName>
</protein>
<keyword evidence="2" id="KW-1185">Reference proteome</keyword>